<dbReference type="OrthoDB" id="207120at2759"/>
<feature type="non-terminal residue" evidence="2">
    <location>
        <position position="1"/>
    </location>
</feature>
<accession>R7SFJ1</accession>
<dbReference type="GeneID" id="19206750"/>
<dbReference type="RefSeq" id="XP_007775100.1">
    <property type="nucleotide sequence ID" value="XM_007776910.1"/>
</dbReference>
<organism evidence="2 3">
    <name type="scientific">Coniophora puteana (strain RWD-64-598)</name>
    <name type="common">Brown rot fungus</name>
    <dbReference type="NCBI Taxonomy" id="741705"/>
    <lineage>
        <taxon>Eukaryota</taxon>
        <taxon>Fungi</taxon>
        <taxon>Dikarya</taxon>
        <taxon>Basidiomycota</taxon>
        <taxon>Agaricomycotina</taxon>
        <taxon>Agaricomycetes</taxon>
        <taxon>Agaricomycetidae</taxon>
        <taxon>Boletales</taxon>
        <taxon>Coniophorineae</taxon>
        <taxon>Coniophoraceae</taxon>
        <taxon>Coniophora</taxon>
    </lineage>
</organism>
<protein>
    <recommendedName>
        <fullName evidence="1">BBC1/AIM3 cysteine proteinase-fold domain-containing protein</fullName>
    </recommendedName>
</protein>
<sequence length="110" mass="11626">PSAASVPVGSSEFGYLVYAQNGGAVSRRAADIMPGDVISLVDAKLKGHKGLQAYSQSVGMGGEALVGIVHETEHKKLKVRVFQANQKVGQQSVESVSYRLEDLKSGQVKV</sequence>
<gene>
    <name evidence="2" type="ORF">CONPUDRAFT_33207</name>
</gene>
<evidence type="ECO:0000313" key="3">
    <source>
        <dbReference type="Proteomes" id="UP000053558"/>
    </source>
</evidence>
<name>R7SFJ1_CONPW</name>
<dbReference type="Proteomes" id="UP000053558">
    <property type="component" value="Unassembled WGS sequence"/>
</dbReference>
<dbReference type="InterPro" id="IPR057402">
    <property type="entry name" value="AIM3_BBC1_C"/>
</dbReference>
<dbReference type="KEGG" id="cput:CONPUDRAFT_33207"/>
<feature type="domain" description="BBC1/AIM3 cysteine proteinase-fold" evidence="1">
    <location>
        <begin position="4"/>
        <end position="110"/>
    </location>
</feature>
<evidence type="ECO:0000259" key="1">
    <source>
        <dbReference type="Pfam" id="PF25459"/>
    </source>
</evidence>
<dbReference type="Pfam" id="PF25459">
    <property type="entry name" value="AIM3_BBC1_C"/>
    <property type="match status" value="1"/>
</dbReference>
<keyword evidence="3" id="KW-1185">Reference proteome</keyword>
<reference evidence="3" key="1">
    <citation type="journal article" date="2012" name="Science">
        <title>The Paleozoic origin of enzymatic lignin decomposition reconstructed from 31 fungal genomes.</title>
        <authorList>
            <person name="Floudas D."/>
            <person name="Binder M."/>
            <person name="Riley R."/>
            <person name="Barry K."/>
            <person name="Blanchette R.A."/>
            <person name="Henrissat B."/>
            <person name="Martinez A.T."/>
            <person name="Otillar R."/>
            <person name="Spatafora J.W."/>
            <person name="Yadav J.S."/>
            <person name="Aerts A."/>
            <person name="Benoit I."/>
            <person name="Boyd A."/>
            <person name="Carlson A."/>
            <person name="Copeland A."/>
            <person name="Coutinho P.M."/>
            <person name="de Vries R.P."/>
            <person name="Ferreira P."/>
            <person name="Findley K."/>
            <person name="Foster B."/>
            <person name="Gaskell J."/>
            <person name="Glotzer D."/>
            <person name="Gorecki P."/>
            <person name="Heitman J."/>
            <person name="Hesse C."/>
            <person name="Hori C."/>
            <person name="Igarashi K."/>
            <person name="Jurgens J.A."/>
            <person name="Kallen N."/>
            <person name="Kersten P."/>
            <person name="Kohler A."/>
            <person name="Kuees U."/>
            <person name="Kumar T.K.A."/>
            <person name="Kuo A."/>
            <person name="LaButti K."/>
            <person name="Larrondo L.F."/>
            <person name="Lindquist E."/>
            <person name="Ling A."/>
            <person name="Lombard V."/>
            <person name="Lucas S."/>
            <person name="Lundell T."/>
            <person name="Martin R."/>
            <person name="McLaughlin D.J."/>
            <person name="Morgenstern I."/>
            <person name="Morin E."/>
            <person name="Murat C."/>
            <person name="Nagy L.G."/>
            <person name="Nolan M."/>
            <person name="Ohm R.A."/>
            <person name="Patyshakuliyeva A."/>
            <person name="Rokas A."/>
            <person name="Ruiz-Duenas F.J."/>
            <person name="Sabat G."/>
            <person name="Salamov A."/>
            <person name="Samejima M."/>
            <person name="Schmutz J."/>
            <person name="Slot J.C."/>
            <person name="St John F."/>
            <person name="Stenlid J."/>
            <person name="Sun H."/>
            <person name="Sun S."/>
            <person name="Syed K."/>
            <person name="Tsang A."/>
            <person name="Wiebenga A."/>
            <person name="Young D."/>
            <person name="Pisabarro A."/>
            <person name="Eastwood D.C."/>
            <person name="Martin F."/>
            <person name="Cullen D."/>
            <person name="Grigoriev I.V."/>
            <person name="Hibbett D.S."/>
        </authorList>
    </citation>
    <scope>NUCLEOTIDE SEQUENCE [LARGE SCALE GENOMIC DNA]</scope>
    <source>
        <strain evidence="3">RWD-64-598 SS2</strain>
    </source>
</reference>
<dbReference type="EMBL" id="JH711591">
    <property type="protein sequence ID" value="EIW74640.1"/>
    <property type="molecule type" value="Genomic_DNA"/>
</dbReference>
<dbReference type="eggNOG" id="ENOG502QQMM">
    <property type="taxonomic scope" value="Eukaryota"/>
</dbReference>
<dbReference type="OMA" id="YQANQHV"/>
<feature type="non-terminal residue" evidence="2">
    <location>
        <position position="110"/>
    </location>
</feature>
<evidence type="ECO:0000313" key="2">
    <source>
        <dbReference type="EMBL" id="EIW74640.1"/>
    </source>
</evidence>
<dbReference type="AlphaFoldDB" id="R7SFJ1"/>
<proteinExistence type="predicted"/>